<reference evidence="3" key="2">
    <citation type="submission" date="2019-09" db="EMBL/GenBank/DDBJ databases">
        <authorList>
            <consortium name="NCBI Pathogen Detection Project"/>
        </authorList>
    </citation>
    <scope>NUCLEOTIDE SEQUENCE</scope>
    <source>
        <strain evidence="3">CL18-200174</strain>
    </source>
</reference>
<proteinExistence type="predicted"/>
<evidence type="ECO:0000313" key="4">
    <source>
        <dbReference type="Proteomes" id="UP000863577"/>
    </source>
</evidence>
<accession>A0AAN5PZN3</accession>
<dbReference type="EMBL" id="DACWOD010000001">
    <property type="protein sequence ID" value="HAU2395016.1"/>
    <property type="molecule type" value="Genomic_DNA"/>
</dbReference>
<comment type="caution">
    <text evidence="3">The sequence shown here is derived from an EMBL/GenBank/DDBJ whole genome shotgun (WGS) entry which is preliminary data.</text>
</comment>
<feature type="transmembrane region" description="Helical" evidence="2">
    <location>
        <begin position="7"/>
        <end position="25"/>
    </location>
</feature>
<evidence type="ECO:0000256" key="2">
    <source>
        <dbReference type="SAM" id="Phobius"/>
    </source>
</evidence>
<organism evidence="3 4">
    <name type="scientific">Legionella pneumophila</name>
    <dbReference type="NCBI Taxonomy" id="446"/>
    <lineage>
        <taxon>Bacteria</taxon>
        <taxon>Pseudomonadati</taxon>
        <taxon>Pseudomonadota</taxon>
        <taxon>Gammaproteobacteria</taxon>
        <taxon>Legionellales</taxon>
        <taxon>Legionellaceae</taxon>
        <taxon>Legionella</taxon>
    </lineage>
</organism>
<keyword evidence="2" id="KW-1133">Transmembrane helix</keyword>
<gene>
    <name evidence="3" type="ORF">JBK99_01525</name>
</gene>
<name>A0AAN5PZN3_LEGPN</name>
<evidence type="ECO:0000313" key="3">
    <source>
        <dbReference type="EMBL" id="HAU2395016.1"/>
    </source>
</evidence>
<keyword evidence="2" id="KW-0472">Membrane</keyword>
<sequence>MIIKDMGIIGGIPGAITALAAIITKNSVPDSITAGVISSLSACSSVEAVRYAFLYRTCPPIADVALFTGGAILSGQILLTMAQLLITTDLSRTALALIQAVVVSSLLLGIMIDRDLKYSVNLINGNSGTSFFGSIKQTFFGSNSTPPKNENENHPNAQRSLAI</sequence>
<keyword evidence="2" id="KW-0812">Transmembrane</keyword>
<feature type="transmembrane region" description="Helical" evidence="2">
    <location>
        <begin position="65"/>
        <end position="86"/>
    </location>
</feature>
<reference evidence="3" key="1">
    <citation type="journal article" date="2018" name="Genome Biol.">
        <title>SKESA: strategic k-mer extension for scrupulous assemblies.</title>
        <authorList>
            <person name="Souvorov A."/>
            <person name="Agarwala R."/>
            <person name="Lipman D.J."/>
        </authorList>
    </citation>
    <scope>NUCLEOTIDE SEQUENCE</scope>
    <source>
        <strain evidence="3">CL18-200174</strain>
    </source>
</reference>
<dbReference type="RefSeq" id="WP_027265313.1">
    <property type="nucleotide sequence ID" value="NZ_AP024961.1"/>
</dbReference>
<dbReference type="Proteomes" id="UP000863577">
    <property type="component" value="Unassembled WGS sequence"/>
</dbReference>
<feature type="region of interest" description="Disordered" evidence="1">
    <location>
        <begin position="143"/>
        <end position="163"/>
    </location>
</feature>
<feature type="transmembrane region" description="Helical" evidence="2">
    <location>
        <begin position="92"/>
        <end position="112"/>
    </location>
</feature>
<dbReference type="AlphaFoldDB" id="A0AAN5PZN3"/>
<evidence type="ECO:0000256" key="1">
    <source>
        <dbReference type="SAM" id="MobiDB-lite"/>
    </source>
</evidence>
<protein>
    <submittedName>
        <fullName evidence="3">Uncharacterized protein</fullName>
    </submittedName>
</protein>